<organism evidence="1 2">
    <name type="scientific">Kutzneria albida DSM 43870</name>
    <dbReference type="NCBI Taxonomy" id="1449976"/>
    <lineage>
        <taxon>Bacteria</taxon>
        <taxon>Bacillati</taxon>
        <taxon>Actinomycetota</taxon>
        <taxon>Actinomycetes</taxon>
        <taxon>Pseudonocardiales</taxon>
        <taxon>Pseudonocardiaceae</taxon>
        <taxon>Kutzneria</taxon>
    </lineage>
</organism>
<reference evidence="1 2" key="1">
    <citation type="journal article" date="2014" name="BMC Genomics">
        <title>Complete genome sequence of producer of the glycopeptide antibiotic Aculeximycin Kutzneria albida DSM 43870T, a representative of minor genus of Pseudonocardiaceae.</title>
        <authorList>
            <person name="Rebets Y."/>
            <person name="Tokovenko B."/>
            <person name="Lushchyk I."/>
            <person name="Ruckert C."/>
            <person name="Zaburannyi N."/>
            <person name="Bechthold A."/>
            <person name="Kalinowski J."/>
            <person name="Luzhetskyy A."/>
        </authorList>
    </citation>
    <scope>NUCLEOTIDE SEQUENCE [LARGE SCALE GENOMIC DNA]</scope>
    <source>
        <strain evidence="1">DSM 43870</strain>
    </source>
</reference>
<proteinExistence type="predicted"/>
<name>W5WAI8_9PSEU</name>
<evidence type="ECO:0000313" key="2">
    <source>
        <dbReference type="Proteomes" id="UP000019225"/>
    </source>
</evidence>
<dbReference type="AlphaFoldDB" id="W5WAI8"/>
<protein>
    <submittedName>
        <fullName evidence="1">Uncharacterized protein</fullName>
    </submittedName>
</protein>
<accession>W5WAI8</accession>
<dbReference type="KEGG" id="kal:KALB_4213"/>
<gene>
    <name evidence="1" type="ORF">KALB_4213</name>
</gene>
<sequence length="139" mass="14487">MWGCHSEGVDATTSADPLELIPARDFLLGVSRRQLLRFGTDPATRLNGVIGRSSVVHAVTEAAWLGGVTVLVPACHVGVSGRRLDSLRPSDTPVSCGRAACRAASRTAHRAAPRSGSAAQHRIAAAGCVQQQLPLDLTA</sequence>
<keyword evidence="2" id="KW-1185">Reference proteome</keyword>
<dbReference type="HOGENOM" id="CLU_1842515_0_0_11"/>
<dbReference type="Proteomes" id="UP000019225">
    <property type="component" value="Chromosome"/>
</dbReference>
<evidence type="ECO:0000313" key="1">
    <source>
        <dbReference type="EMBL" id="AHH97576.1"/>
    </source>
</evidence>
<dbReference type="EMBL" id="CP007155">
    <property type="protein sequence ID" value="AHH97576.1"/>
    <property type="molecule type" value="Genomic_DNA"/>
</dbReference>